<dbReference type="InterPro" id="IPR050179">
    <property type="entry name" value="Trans_hexapeptide_repeat"/>
</dbReference>
<dbReference type="RefSeq" id="WP_117314160.1">
    <property type="nucleotide sequence ID" value="NZ_JBHRUJ010000014.1"/>
</dbReference>
<dbReference type="NCBIfam" id="TIGR03570">
    <property type="entry name" value="NeuD_NnaD"/>
    <property type="match status" value="1"/>
</dbReference>
<organism evidence="2 3">
    <name type="scientific">Planomicrobium okeanokoites</name>
    <name type="common">Planococcus okeanokoites</name>
    <name type="synonym">Flavobacterium okeanokoites</name>
    <dbReference type="NCBI Taxonomy" id="244"/>
    <lineage>
        <taxon>Bacteria</taxon>
        <taxon>Bacillati</taxon>
        <taxon>Bacillota</taxon>
        <taxon>Bacilli</taxon>
        <taxon>Bacillales</taxon>
        <taxon>Caryophanaceae</taxon>
        <taxon>Planomicrobium</taxon>
    </lineage>
</organism>
<feature type="domain" description="PglD N-terminal" evidence="1">
    <location>
        <begin position="2"/>
        <end position="79"/>
    </location>
</feature>
<dbReference type="Gene3D" id="3.40.50.20">
    <property type="match status" value="1"/>
</dbReference>
<dbReference type="Gene3D" id="2.160.10.10">
    <property type="entry name" value="Hexapeptide repeat proteins"/>
    <property type="match status" value="1"/>
</dbReference>
<gene>
    <name evidence="2" type="ORF">ACFOEJ_07445</name>
</gene>
<dbReference type="PANTHER" id="PTHR43300:SF7">
    <property type="entry name" value="UDP-N-ACETYLBACILLOSAMINE N-ACETYLTRANSFERASE"/>
    <property type="match status" value="1"/>
</dbReference>
<evidence type="ECO:0000313" key="3">
    <source>
        <dbReference type="Proteomes" id="UP001595625"/>
    </source>
</evidence>
<dbReference type="PANTHER" id="PTHR43300">
    <property type="entry name" value="ACETYLTRANSFERASE"/>
    <property type="match status" value="1"/>
</dbReference>
<name>A0ABV7KN71_PLAOK</name>
<proteinExistence type="predicted"/>
<dbReference type="InterPro" id="IPR011004">
    <property type="entry name" value="Trimer_LpxA-like_sf"/>
</dbReference>
<dbReference type="InterPro" id="IPR041561">
    <property type="entry name" value="PglD_N"/>
</dbReference>
<accession>A0ABV7KN71</accession>
<comment type="caution">
    <text evidence="2">The sequence shown here is derived from an EMBL/GenBank/DDBJ whole genome shotgun (WGS) entry which is preliminary data.</text>
</comment>
<sequence>MNVILIGDSGHARVIADNVVSSGNKVIARLDDKYEEPFKEGETWLGPVSEVRGLIDRENAKVIIAIGSNPIRKKIVDRLNLQDCHYATVVHKEAIISPSASIGHGSVVMPGVIVNAAATIGNHVILNTRLVIEHDCLVDDYVHVSPGAMITGGVSIHKGVHVGAGATVIPTKSIGQWSVIGAGSVVIDDIEEYSTAVGVPAKVIKKESKTTNAANR</sequence>
<evidence type="ECO:0000313" key="2">
    <source>
        <dbReference type="EMBL" id="MFC3210897.1"/>
    </source>
</evidence>
<dbReference type="Pfam" id="PF17836">
    <property type="entry name" value="PglD_N"/>
    <property type="match status" value="1"/>
</dbReference>
<evidence type="ECO:0000259" key="1">
    <source>
        <dbReference type="Pfam" id="PF17836"/>
    </source>
</evidence>
<dbReference type="EMBL" id="JBHRUJ010000014">
    <property type="protein sequence ID" value="MFC3210897.1"/>
    <property type="molecule type" value="Genomic_DNA"/>
</dbReference>
<dbReference type="SUPFAM" id="SSF51161">
    <property type="entry name" value="Trimeric LpxA-like enzymes"/>
    <property type="match status" value="1"/>
</dbReference>
<dbReference type="Proteomes" id="UP001595625">
    <property type="component" value="Unassembled WGS sequence"/>
</dbReference>
<keyword evidence="3" id="KW-1185">Reference proteome</keyword>
<dbReference type="CDD" id="cd03360">
    <property type="entry name" value="LbH_AT_putative"/>
    <property type="match status" value="1"/>
</dbReference>
<protein>
    <submittedName>
        <fullName evidence="2">Acetyltransferase</fullName>
    </submittedName>
</protein>
<dbReference type="InterPro" id="IPR020019">
    <property type="entry name" value="AcTrfase_PglD-like"/>
</dbReference>
<reference evidence="3" key="1">
    <citation type="journal article" date="2019" name="Int. J. Syst. Evol. Microbiol.">
        <title>The Global Catalogue of Microorganisms (GCM) 10K type strain sequencing project: providing services to taxonomists for standard genome sequencing and annotation.</title>
        <authorList>
            <consortium name="The Broad Institute Genomics Platform"/>
            <consortium name="The Broad Institute Genome Sequencing Center for Infectious Disease"/>
            <person name="Wu L."/>
            <person name="Ma J."/>
        </authorList>
    </citation>
    <scope>NUCLEOTIDE SEQUENCE [LARGE SCALE GENOMIC DNA]</scope>
    <source>
        <strain evidence="3">CCM 320</strain>
    </source>
</reference>